<evidence type="ECO:0008006" key="3">
    <source>
        <dbReference type="Google" id="ProtNLM"/>
    </source>
</evidence>
<dbReference type="EMBL" id="DS113240">
    <property type="protein sequence ID" value="EAY16599.1"/>
    <property type="molecule type" value="Genomic_DNA"/>
</dbReference>
<name>A2DSL9_TRIV3</name>
<dbReference type="InParanoid" id="A2DSL9"/>
<organism evidence="1 2">
    <name type="scientific">Trichomonas vaginalis (strain ATCC PRA-98 / G3)</name>
    <dbReference type="NCBI Taxonomy" id="412133"/>
    <lineage>
        <taxon>Eukaryota</taxon>
        <taxon>Metamonada</taxon>
        <taxon>Parabasalia</taxon>
        <taxon>Trichomonadida</taxon>
        <taxon>Trichomonadidae</taxon>
        <taxon>Trichomonas</taxon>
    </lineage>
</organism>
<accession>A2DSL9</accession>
<evidence type="ECO:0000313" key="1">
    <source>
        <dbReference type="EMBL" id="EAY16599.1"/>
    </source>
</evidence>
<keyword evidence="2" id="KW-1185">Reference proteome</keyword>
<dbReference type="Proteomes" id="UP000001542">
    <property type="component" value="Unassembled WGS sequence"/>
</dbReference>
<dbReference type="VEuPathDB" id="TrichDB:TVAGG3_0376420"/>
<evidence type="ECO:0000313" key="2">
    <source>
        <dbReference type="Proteomes" id="UP000001542"/>
    </source>
</evidence>
<reference evidence="1" key="2">
    <citation type="journal article" date="2007" name="Science">
        <title>Draft genome sequence of the sexually transmitted pathogen Trichomonas vaginalis.</title>
        <authorList>
            <person name="Carlton J.M."/>
            <person name="Hirt R.P."/>
            <person name="Silva J.C."/>
            <person name="Delcher A.L."/>
            <person name="Schatz M."/>
            <person name="Zhao Q."/>
            <person name="Wortman J.R."/>
            <person name="Bidwell S.L."/>
            <person name="Alsmark U.C.M."/>
            <person name="Besteiro S."/>
            <person name="Sicheritz-Ponten T."/>
            <person name="Noel C.J."/>
            <person name="Dacks J.B."/>
            <person name="Foster P.G."/>
            <person name="Simillion C."/>
            <person name="Van de Peer Y."/>
            <person name="Miranda-Saavedra D."/>
            <person name="Barton G.J."/>
            <person name="Westrop G.D."/>
            <person name="Mueller S."/>
            <person name="Dessi D."/>
            <person name="Fiori P.L."/>
            <person name="Ren Q."/>
            <person name="Paulsen I."/>
            <person name="Zhang H."/>
            <person name="Bastida-Corcuera F.D."/>
            <person name="Simoes-Barbosa A."/>
            <person name="Brown M.T."/>
            <person name="Hayes R.D."/>
            <person name="Mukherjee M."/>
            <person name="Okumura C.Y."/>
            <person name="Schneider R."/>
            <person name="Smith A.J."/>
            <person name="Vanacova S."/>
            <person name="Villalvazo M."/>
            <person name="Haas B.J."/>
            <person name="Pertea M."/>
            <person name="Feldblyum T.V."/>
            <person name="Utterback T.R."/>
            <person name="Shu C.L."/>
            <person name="Osoegawa K."/>
            <person name="de Jong P.J."/>
            <person name="Hrdy I."/>
            <person name="Horvathova L."/>
            <person name="Zubacova Z."/>
            <person name="Dolezal P."/>
            <person name="Malik S.B."/>
            <person name="Logsdon J.M. Jr."/>
            <person name="Henze K."/>
            <person name="Gupta A."/>
            <person name="Wang C.C."/>
            <person name="Dunne R.L."/>
            <person name="Upcroft J.A."/>
            <person name="Upcroft P."/>
            <person name="White O."/>
            <person name="Salzberg S.L."/>
            <person name="Tang P."/>
            <person name="Chiu C.-H."/>
            <person name="Lee Y.-S."/>
            <person name="Embley T.M."/>
            <person name="Coombs G.H."/>
            <person name="Mottram J.C."/>
            <person name="Tachezy J."/>
            <person name="Fraser-Liggett C.M."/>
            <person name="Johnson P.J."/>
        </authorList>
    </citation>
    <scope>NUCLEOTIDE SEQUENCE [LARGE SCALE GENOMIC DNA]</scope>
    <source>
        <strain evidence="1">G3</strain>
    </source>
</reference>
<reference evidence="1" key="1">
    <citation type="submission" date="2006-10" db="EMBL/GenBank/DDBJ databases">
        <authorList>
            <person name="Amadeo P."/>
            <person name="Zhao Q."/>
            <person name="Wortman J."/>
            <person name="Fraser-Liggett C."/>
            <person name="Carlton J."/>
        </authorList>
    </citation>
    <scope>NUCLEOTIDE SEQUENCE</scope>
    <source>
        <strain evidence="1">G3</strain>
    </source>
</reference>
<protein>
    <recommendedName>
        <fullName evidence="3">Tectonic domain-containing protein</fullName>
    </recommendedName>
</protein>
<dbReference type="KEGG" id="tva:4774610"/>
<dbReference type="OrthoDB" id="2104337at2759"/>
<proteinExistence type="predicted"/>
<sequence length="443" mass="48906">MFLLLSFNTLSSDICPCEVHQSRNPGCCCSGISSRSDYPSGCYPDFPDSILPSCPSEHFKQQLDLKSWLIRELFCVVADHRDVANGRTADVYSTINSTNYTPVYTNGSDDTTDSNSYQPKSYIYDTDGKILYLPTSSSTSVCTQNLPFDFLYDITDQDCYSTSGILLSTFQEWKVATYPGSSEEATLYFNGIEKASVADWTSNLQDLLITVEYAPEGNHNISAMYFNYSTQDSSATAPYKFSLNVQYVEAGSNITLSSGQLGYANGSKIIVGTYAVSGNYTNITLYDDLSKNILPIPIGASCDSAKYSPLKYGVDTLGGCNSNYNTSTNPLNKNLAIAKIGQPNPENLQDWYLLELPSTCTSNSYFKYVFYTEFNGTTKMPINVINKVSLTCESLPNNMNGAMVSAAFVPTPQSEVKYIGKFPVKLVRLPTDFFYPFSKQSTN</sequence>
<dbReference type="RefSeq" id="XP_001328822.1">
    <property type="nucleotide sequence ID" value="XM_001328787.1"/>
</dbReference>
<dbReference type="VEuPathDB" id="TrichDB:TVAG_434360"/>
<gene>
    <name evidence="1" type="ORF">TVAG_434360</name>
</gene>
<dbReference type="AlphaFoldDB" id="A2DSL9"/>